<organism evidence="2 3">
    <name type="scientific">Sinocyclocheilus grahami</name>
    <name type="common">Dianchi golden-line fish</name>
    <name type="synonym">Barbus grahami</name>
    <dbReference type="NCBI Taxonomy" id="75366"/>
    <lineage>
        <taxon>Eukaryota</taxon>
        <taxon>Metazoa</taxon>
        <taxon>Chordata</taxon>
        <taxon>Craniata</taxon>
        <taxon>Vertebrata</taxon>
        <taxon>Euteleostomi</taxon>
        <taxon>Actinopterygii</taxon>
        <taxon>Neopterygii</taxon>
        <taxon>Teleostei</taxon>
        <taxon>Ostariophysi</taxon>
        <taxon>Cypriniformes</taxon>
        <taxon>Cyprinidae</taxon>
        <taxon>Cyprininae</taxon>
        <taxon>Sinocyclocheilus</taxon>
    </lineage>
</organism>
<protein>
    <submittedName>
        <fullName evidence="2">Uncharacterized protein</fullName>
    </submittedName>
</protein>
<reference evidence="2" key="2">
    <citation type="submission" date="2025-09" db="UniProtKB">
        <authorList>
            <consortium name="Ensembl"/>
        </authorList>
    </citation>
    <scope>IDENTIFICATION</scope>
</reference>
<dbReference type="Ensembl" id="ENSSGRT00000006774.1">
    <property type="protein sequence ID" value="ENSSGRP00000006245.1"/>
    <property type="gene ID" value="ENSSGRG00000004184.1"/>
</dbReference>
<sequence>MSHCCYDAIPTSSKLVIFDTTLQVCLCAYYSVLVYMTCIKKVFNE</sequence>
<name>A0A672KA44_SINGR</name>
<proteinExistence type="predicted"/>
<feature type="transmembrane region" description="Helical" evidence="1">
    <location>
        <begin position="20"/>
        <end position="39"/>
    </location>
</feature>
<evidence type="ECO:0000313" key="2">
    <source>
        <dbReference type="Ensembl" id="ENSSGRP00000006245.1"/>
    </source>
</evidence>
<keyword evidence="1" id="KW-1133">Transmembrane helix</keyword>
<evidence type="ECO:0000256" key="1">
    <source>
        <dbReference type="SAM" id="Phobius"/>
    </source>
</evidence>
<evidence type="ECO:0000313" key="3">
    <source>
        <dbReference type="Proteomes" id="UP000472262"/>
    </source>
</evidence>
<keyword evidence="3" id="KW-1185">Reference proteome</keyword>
<accession>A0A672KA44</accession>
<reference evidence="2" key="1">
    <citation type="submission" date="2025-08" db="UniProtKB">
        <authorList>
            <consortium name="Ensembl"/>
        </authorList>
    </citation>
    <scope>IDENTIFICATION</scope>
</reference>
<keyword evidence="1" id="KW-0812">Transmembrane</keyword>
<keyword evidence="1" id="KW-0472">Membrane</keyword>
<dbReference type="Proteomes" id="UP000472262">
    <property type="component" value="Unassembled WGS sequence"/>
</dbReference>
<dbReference type="InParanoid" id="A0A672KA44"/>
<dbReference type="AlphaFoldDB" id="A0A672KA44"/>